<dbReference type="InterPro" id="IPR016130">
    <property type="entry name" value="Tyr_Pase_AS"/>
</dbReference>
<reference evidence="8 9" key="1">
    <citation type="submission" date="2015-07" db="EMBL/GenBank/DDBJ databases">
        <title>Comparative genomics of the Sigatoka disease complex on banana suggests a link between parallel evolutionary changes in Pseudocercospora fijiensis and Pseudocercospora eumusae and increased virulence on the banana host.</title>
        <authorList>
            <person name="Chang T.-C."/>
            <person name="Salvucci A."/>
            <person name="Crous P.W."/>
            <person name="Stergiopoulos I."/>
        </authorList>
    </citation>
    <scope>NUCLEOTIDE SEQUENCE [LARGE SCALE GENOMIC DNA]</scope>
    <source>
        <strain evidence="8 9">CBS 116634</strain>
    </source>
</reference>
<name>A0A139GYH5_9PEZI</name>
<gene>
    <name evidence="8" type="ORF">AC579_879</name>
</gene>
<comment type="similarity">
    <text evidence="1">Belongs to the protein-tyrosine phosphatase family. Non-receptor class dual specificity subfamily.</text>
</comment>
<dbReference type="AlphaFoldDB" id="A0A139GYH5"/>
<feature type="region of interest" description="Disordered" evidence="5">
    <location>
        <begin position="90"/>
        <end position="124"/>
    </location>
</feature>
<dbReference type="GO" id="GO:0005634">
    <property type="term" value="C:nucleus"/>
    <property type="evidence" value="ECO:0007669"/>
    <property type="project" value="TreeGrafter"/>
</dbReference>
<dbReference type="Gene3D" id="3.90.190.10">
    <property type="entry name" value="Protein tyrosine phosphatase superfamily"/>
    <property type="match status" value="1"/>
</dbReference>
<feature type="domain" description="Tyrosine-protein phosphatase" evidence="6">
    <location>
        <begin position="137"/>
        <end position="279"/>
    </location>
</feature>
<evidence type="ECO:0000256" key="4">
    <source>
        <dbReference type="ARBA" id="ARBA00022912"/>
    </source>
</evidence>
<dbReference type="Pfam" id="PF00782">
    <property type="entry name" value="DSPc"/>
    <property type="match status" value="1"/>
</dbReference>
<dbReference type="GO" id="GO:0008138">
    <property type="term" value="F:protein tyrosine/serine/threonine phosphatase activity"/>
    <property type="evidence" value="ECO:0007669"/>
    <property type="project" value="TreeGrafter"/>
</dbReference>
<dbReference type="InterPro" id="IPR000387">
    <property type="entry name" value="Tyr_Pase_dom"/>
</dbReference>
<evidence type="ECO:0000259" key="7">
    <source>
        <dbReference type="PROSITE" id="PS50056"/>
    </source>
</evidence>
<feature type="compositionally biased region" description="Pro residues" evidence="5">
    <location>
        <begin position="93"/>
        <end position="102"/>
    </location>
</feature>
<evidence type="ECO:0000256" key="1">
    <source>
        <dbReference type="ARBA" id="ARBA00008601"/>
    </source>
</evidence>
<keyword evidence="4" id="KW-0904">Protein phosphatase</keyword>
<protein>
    <recommendedName>
        <fullName evidence="2">protein-tyrosine-phosphatase</fullName>
        <ecNumber evidence="2">3.1.3.48</ecNumber>
    </recommendedName>
</protein>
<dbReference type="PROSITE" id="PS50054">
    <property type="entry name" value="TYR_PHOSPHATASE_DUAL"/>
    <property type="match status" value="1"/>
</dbReference>
<dbReference type="EC" id="3.1.3.48" evidence="2"/>
<dbReference type="EMBL" id="LFZO01000905">
    <property type="protein sequence ID" value="KXS95243.1"/>
    <property type="molecule type" value="Genomic_DNA"/>
</dbReference>
<dbReference type="PANTHER" id="PTHR45848:SF4">
    <property type="entry name" value="DUAL SPECIFICITY PROTEIN PHOSPHATASE 12"/>
    <property type="match status" value="1"/>
</dbReference>
<evidence type="ECO:0000313" key="8">
    <source>
        <dbReference type="EMBL" id="KXS95243.1"/>
    </source>
</evidence>
<feature type="region of interest" description="Disordered" evidence="5">
    <location>
        <begin position="441"/>
        <end position="460"/>
    </location>
</feature>
<dbReference type="PANTHER" id="PTHR45848">
    <property type="entry name" value="DUAL SPECIFICITY PROTEIN PHOSPHATASE 12 FAMILY MEMBER"/>
    <property type="match status" value="1"/>
</dbReference>
<dbReference type="InterPro" id="IPR020422">
    <property type="entry name" value="TYR_PHOSPHATASE_DUAL_dom"/>
</dbReference>
<feature type="domain" description="Tyrosine specific protein phosphatases" evidence="7">
    <location>
        <begin position="196"/>
        <end position="258"/>
    </location>
</feature>
<proteinExistence type="inferred from homology"/>
<dbReference type="PROSITE" id="PS50056">
    <property type="entry name" value="TYR_PHOSPHATASE_2"/>
    <property type="match status" value="1"/>
</dbReference>
<dbReference type="OrthoDB" id="2017893at2759"/>
<feature type="compositionally biased region" description="Polar residues" evidence="5">
    <location>
        <begin position="104"/>
        <end position="115"/>
    </location>
</feature>
<organism evidence="8 9">
    <name type="scientific">Pseudocercospora musae</name>
    <dbReference type="NCBI Taxonomy" id="113226"/>
    <lineage>
        <taxon>Eukaryota</taxon>
        <taxon>Fungi</taxon>
        <taxon>Dikarya</taxon>
        <taxon>Ascomycota</taxon>
        <taxon>Pezizomycotina</taxon>
        <taxon>Dothideomycetes</taxon>
        <taxon>Dothideomycetidae</taxon>
        <taxon>Mycosphaerellales</taxon>
        <taxon>Mycosphaerellaceae</taxon>
        <taxon>Pseudocercospora</taxon>
    </lineage>
</organism>
<dbReference type="SUPFAM" id="SSF52799">
    <property type="entry name" value="(Phosphotyrosine protein) phosphatases II"/>
    <property type="match status" value="1"/>
</dbReference>
<dbReference type="SMART" id="SM00195">
    <property type="entry name" value="DSPc"/>
    <property type="match status" value="1"/>
</dbReference>
<dbReference type="InterPro" id="IPR000340">
    <property type="entry name" value="Dual-sp_phosphatase_cat-dom"/>
</dbReference>
<dbReference type="GO" id="GO:0004725">
    <property type="term" value="F:protein tyrosine phosphatase activity"/>
    <property type="evidence" value="ECO:0007669"/>
    <property type="project" value="UniProtKB-EC"/>
</dbReference>
<keyword evidence="9" id="KW-1185">Reference proteome</keyword>
<evidence type="ECO:0000259" key="6">
    <source>
        <dbReference type="PROSITE" id="PS50054"/>
    </source>
</evidence>
<evidence type="ECO:0000256" key="5">
    <source>
        <dbReference type="SAM" id="MobiDB-lite"/>
    </source>
</evidence>
<dbReference type="PROSITE" id="PS00383">
    <property type="entry name" value="TYR_PHOSPHATASE_1"/>
    <property type="match status" value="1"/>
</dbReference>
<dbReference type="InterPro" id="IPR029021">
    <property type="entry name" value="Prot-tyrosine_phosphatase-like"/>
</dbReference>
<evidence type="ECO:0000256" key="2">
    <source>
        <dbReference type="ARBA" id="ARBA00013064"/>
    </source>
</evidence>
<evidence type="ECO:0000313" key="9">
    <source>
        <dbReference type="Proteomes" id="UP000073492"/>
    </source>
</evidence>
<evidence type="ECO:0000256" key="3">
    <source>
        <dbReference type="ARBA" id="ARBA00022801"/>
    </source>
</evidence>
<keyword evidence="3" id="KW-0378">Hydrolase</keyword>
<comment type="caution">
    <text evidence="8">The sequence shown here is derived from an EMBL/GenBank/DDBJ whole genome shotgun (WGS) entry which is preliminary data.</text>
</comment>
<dbReference type="Proteomes" id="UP000073492">
    <property type="component" value="Unassembled WGS sequence"/>
</dbReference>
<accession>A0A139GYH5</accession>
<dbReference type="STRING" id="113226.A0A139GYH5"/>
<sequence length="460" mass="51175">MGNGQWAMGSGQWAKEMGAGRLRGRLREAQPQRWSCVVPQTPRITNNYHTHLLYGLSRRAYAHCTAFSRYVGLHGALVVCTLESGAGSVVQTVPPPPPPPSAKRPNNITTSTAQRPLSPTTSSSTCTLDLRCMALLDRVQADLDFYIGGLFTLRRRDALQDAGITHVLSVLKFKPDEKQFRPFTHKVVQVDDVDDENLLQHFEATNNFIQHGLDAGGGVLVHCAMGKSRSATCACAYLIHRYGISPDAALARLRESRPICEPNEGFWKQLELYYDMGAPDRVEEVPAYQRWLYQQEIALSRACGQPPEAEKIRFEDEHSKGAGSADYEMRCRKCRRTLATSQYLINHKPRQAQNETTGLESKATSPACAHYFLDPLSWMRSELEQGKLDGRLECPKCNTNVGKYAWQGMQCSCGDWVVPGISLAKGKIDEVKSRLQGDREMGIRVPPSAGNRAVPGRENL</sequence>